<dbReference type="InterPro" id="IPR056242">
    <property type="entry name" value="PIN_TASOR"/>
</dbReference>
<evidence type="ECO:0000259" key="5">
    <source>
        <dbReference type="Pfam" id="PF24630"/>
    </source>
</evidence>
<dbReference type="EMBL" id="AFYH01164898">
    <property type="status" value="NOT_ANNOTATED_CDS"/>
    <property type="molecule type" value="Genomic_DNA"/>
</dbReference>
<dbReference type="Pfam" id="PF23314">
    <property type="entry name" value="TASOR_alpha-beta"/>
    <property type="match status" value="1"/>
</dbReference>
<organism evidence="6 7">
    <name type="scientific">Latimeria chalumnae</name>
    <name type="common">Coelacanth</name>
    <dbReference type="NCBI Taxonomy" id="7897"/>
    <lineage>
        <taxon>Eukaryota</taxon>
        <taxon>Metazoa</taxon>
        <taxon>Chordata</taxon>
        <taxon>Craniata</taxon>
        <taxon>Vertebrata</taxon>
        <taxon>Euteleostomi</taxon>
        <taxon>Coelacanthiformes</taxon>
        <taxon>Coelacanthidae</taxon>
        <taxon>Latimeria</taxon>
    </lineage>
</organism>
<reference evidence="7" key="1">
    <citation type="submission" date="2011-08" db="EMBL/GenBank/DDBJ databases">
        <title>The draft genome of Latimeria chalumnae.</title>
        <authorList>
            <person name="Di Palma F."/>
            <person name="Alfoldi J."/>
            <person name="Johnson J."/>
            <person name="Berlin A."/>
            <person name="Gnerre S."/>
            <person name="Jaffe D."/>
            <person name="MacCallum I."/>
            <person name="Young S."/>
            <person name="Walker B.J."/>
            <person name="Lander E."/>
            <person name="Lindblad-Toh K."/>
        </authorList>
    </citation>
    <scope>NUCLEOTIDE SEQUENCE [LARGE SCALE GENOMIC DNA]</scope>
    <source>
        <strain evidence="7">Wild caught</strain>
    </source>
</reference>
<feature type="domain" description="TASOR PIN" evidence="5">
    <location>
        <begin position="1264"/>
        <end position="1405"/>
    </location>
</feature>
<dbReference type="InterPro" id="IPR056243">
    <property type="entry name" value="TASOR_ab_dom"/>
</dbReference>
<dbReference type="HOGENOM" id="CLU_004573_0_0_1"/>
<evidence type="ECO:0000259" key="4">
    <source>
        <dbReference type="Pfam" id="PF23314"/>
    </source>
</evidence>
<dbReference type="InParanoid" id="H3A9G3"/>
<feature type="region of interest" description="Disordered" evidence="2">
    <location>
        <begin position="560"/>
        <end position="606"/>
    </location>
</feature>
<dbReference type="eggNOG" id="ENOG502QUY9">
    <property type="taxonomic scope" value="Eukaryota"/>
</dbReference>
<evidence type="ECO:0000256" key="1">
    <source>
        <dbReference type="ARBA" id="ARBA00008058"/>
    </source>
</evidence>
<dbReference type="InterPro" id="IPR046432">
    <property type="entry name" value="TASOR"/>
</dbReference>
<dbReference type="FunCoup" id="H3A9G3">
    <property type="interactions" value="2516"/>
</dbReference>
<dbReference type="Proteomes" id="UP000008672">
    <property type="component" value="Unassembled WGS sequence"/>
</dbReference>
<proteinExistence type="inferred from homology"/>
<dbReference type="InterPro" id="IPR022188">
    <property type="entry name" value="TASOR_DUF3715"/>
</dbReference>
<evidence type="ECO:0000256" key="2">
    <source>
        <dbReference type="SAM" id="MobiDB-lite"/>
    </source>
</evidence>
<feature type="region of interest" description="Disordered" evidence="2">
    <location>
        <begin position="620"/>
        <end position="683"/>
    </location>
</feature>
<dbReference type="GO" id="GO:0005654">
    <property type="term" value="C:nucleoplasm"/>
    <property type="evidence" value="ECO:0007669"/>
    <property type="project" value="TreeGrafter"/>
</dbReference>
<feature type="domain" description="TASOR alpha/beta" evidence="4">
    <location>
        <begin position="1166"/>
        <end position="1260"/>
    </location>
</feature>
<feature type="region of interest" description="Disordered" evidence="2">
    <location>
        <begin position="1"/>
        <end position="45"/>
    </location>
</feature>
<dbReference type="Ensembl" id="ENSLACT00000006337.1">
    <property type="protein sequence ID" value="ENSLACP00000006284.1"/>
    <property type="gene ID" value="ENSLACG00000005574.1"/>
</dbReference>
<reference evidence="6" key="3">
    <citation type="submission" date="2025-09" db="UniProtKB">
        <authorList>
            <consortium name="Ensembl"/>
        </authorList>
    </citation>
    <scope>IDENTIFICATION</scope>
</reference>
<feature type="domain" description="TASOR pseudo-PARP" evidence="3">
    <location>
        <begin position="107"/>
        <end position="251"/>
    </location>
</feature>
<dbReference type="STRING" id="7897.ENSLACP00000006284"/>
<sequence>MSDGAPLKQRTGKLRESSKDENESAGTPVEKPPEEPARRNFQIPRKNREKKALFQPLSLGSREFEEILKILNSSYLEPSSASSFIYRKASLIHSELLEKEFFEKRRELKYEGRTEKELAESYAFLLVDRSQVQNICEKGLHVGNSRVAILGNPSMGVCLSKYSDLLQANPLDSGATGDIIIFKVIKGRVKSIYDNIAKNAFDPTPKHECHIAKSAARVTSLLAYRAFELTQYYFYEYGFDEIRRRPRHVYPYAVVSFAFKDKEVTQLAKPFPPSRSNSSSSDRSTDSASFTLWRGQLLNKGKLICYASLKSASRPFLPFKLPEKLTVDIVMNIDHLKKRVPGVLFYKETYMGAKEVLKNGLYCSLYELVEKMKIGSYLEGLLLKLEKEKLVLVKPLGDKGFLFLLSPLQMASPYEEPQTGRSRFLQALFLFQEPRGVVRSTKSRSSLTPSAQDTHEVMPQLMKFVPALHFAVIQSRRDTSSSYSSVVEKHVNEYLKRRSGKRREFILYPYDSRLDDKRFLYSSPKNKNNVDVSLRTYIFGSDTYQLPVWKAKELLENAQKPEQFSPVSDYDSPEDECDAAKSGKQNGPKTEPVASVQQKSSADYDPDRLKELINLIQSRKKNVSVGEESDPDDSRKSHGLKRKLEASSENLRKYLKSDSATNRIPYEGDTASESPHSVSSLINELGGQDTDLRQQDFADSTPTNTGNLIKLLLEALTGSGQLDSLRNSVNQELGVTSNKTNEDTRELPTQEPEVVQSKEEYGLHDAPPDHDIVYDNPQSPVLFEASGSCVTHPIDVDLRLTAGEIATDKTLDSKVDVGTGSVSSFDGYSPSPSTPIEHVNRKDQIILDPLGKNEVNWKLIPITGKINTNVVDKFGSRFDEQNTGMKSPEEQLLYLPPEDALPNDPRVIQRRRNSDYYQSSNSPYFEPIKEEMDDTVLEQMELDCHKLTAEYPQTGIIENTVFKEYGEFCSKIQAILEQKNVLHDIKMTAPVFSFQERLTGLSKYVNSHTSHIAVQQHVENLREKMNNLISSVLPVSSFQEDPLGGSLPADGISSLPVGPDICALYACASEDLSTLQVTGQSQTDSVNSLSTDCRTSNTNHASNSQERVVLPNQTVYKTDQEITKKTQELMDPLNISTTQPCLSNLISQLQPEVFTSLVKIIKDVQKNIVKFYIHEDGESTVCTEIKEYLTKLGNTECPPQLFLEKRNTIDKLLIIIQNEDIACLLHKIPTLVTLKKLSCVSFAGVDSLDDVKNHTYNELFVSGGFIVSDESVLNPDSITFEKLQYFLSFLEKLNTPESKWQWKIHCKIQKKLKELGRRNAKALNMLTLLNSYQKKNMVEILSYHECDSQTRNAAELDCLIRLQAQNIQQRHVVFLTERNVETFLSYSDNGIVVATIEDFQQNFTRLIGYHSSAAEDKCQLGADSQDFETESDLNCSMENKSAKTEEDMSLDSADETSQIEVCATTSNYECHTNILEAKSQELARIQPKESLLTLKPKNQLPLVKQCISKEKASETDSEDEQSSTDASTIHSDKEDQSSLAQQKQSAYSHLGYYQSMSQQYSHFSVLTHQTFLGTGVGSPYSASLNQNQDCNNYLPSGYGQTSDGSSTTNWDEHWNANSNSPSSYMK</sequence>
<dbReference type="PANTHER" id="PTHR16207">
    <property type="entry name" value="SET DOMAIN-CONTAINING PROTEIN"/>
    <property type="match status" value="1"/>
</dbReference>
<dbReference type="PANTHER" id="PTHR16207:SF1">
    <property type="entry name" value="PROTEIN TASOR"/>
    <property type="match status" value="1"/>
</dbReference>
<dbReference type="GO" id="GO:0000792">
    <property type="term" value="C:heterochromatin"/>
    <property type="evidence" value="ECO:0007669"/>
    <property type="project" value="TreeGrafter"/>
</dbReference>
<gene>
    <name evidence="6" type="primary">TASOR</name>
</gene>
<evidence type="ECO:0000313" key="6">
    <source>
        <dbReference type="Ensembl" id="ENSLACP00000006284.1"/>
    </source>
</evidence>
<dbReference type="OMA" id="MRQKHEY"/>
<name>H3A9G3_LATCH</name>
<feature type="region of interest" description="Disordered" evidence="2">
    <location>
        <begin position="1508"/>
        <end position="1542"/>
    </location>
</feature>
<evidence type="ECO:0000313" key="7">
    <source>
        <dbReference type="Proteomes" id="UP000008672"/>
    </source>
</evidence>
<feature type="region of interest" description="Disordered" evidence="2">
    <location>
        <begin position="1430"/>
        <end position="1455"/>
    </location>
</feature>
<keyword evidence="7" id="KW-1185">Reference proteome</keyword>
<protein>
    <submittedName>
        <fullName evidence="6">Transcription activation suppressor</fullName>
    </submittedName>
</protein>
<dbReference type="GeneTree" id="ENSGT00530000063735"/>
<dbReference type="GO" id="GO:0097355">
    <property type="term" value="P:protein localization to heterochromatin"/>
    <property type="evidence" value="ECO:0007669"/>
    <property type="project" value="TreeGrafter"/>
</dbReference>
<reference evidence="6" key="2">
    <citation type="submission" date="2025-08" db="UniProtKB">
        <authorList>
            <consortium name="Ensembl"/>
        </authorList>
    </citation>
    <scope>IDENTIFICATION</scope>
</reference>
<evidence type="ECO:0000259" key="3">
    <source>
        <dbReference type="Pfam" id="PF12509"/>
    </source>
</evidence>
<feature type="compositionally biased region" description="Basic and acidic residues" evidence="2">
    <location>
        <begin position="632"/>
        <end position="656"/>
    </location>
</feature>
<dbReference type="GO" id="GO:0045814">
    <property type="term" value="P:negative regulation of gene expression, epigenetic"/>
    <property type="evidence" value="ECO:0007669"/>
    <property type="project" value="InterPro"/>
</dbReference>
<accession>H3A9G3</accession>
<comment type="similarity">
    <text evidence="1">Belongs to the TASOR family.</text>
</comment>
<feature type="compositionally biased region" description="Polar residues" evidence="2">
    <location>
        <begin position="671"/>
        <end position="682"/>
    </location>
</feature>
<feature type="region of interest" description="Disordered" evidence="2">
    <location>
        <begin position="1595"/>
        <end position="1626"/>
    </location>
</feature>
<dbReference type="CDD" id="cd22569">
    <property type="entry name" value="TASOR_PBD"/>
    <property type="match status" value="1"/>
</dbReference>
<dbReference type="EMBL" id="AFYH01164899">
    <property type="status" value="NOT_ANNOTATED_CDS"/>
    <property type="molecule type" value="Genomic_DNA"/>
</dbReference>
<dbReference type="Pfam" id="PF12509">
    <property type="entry name" value="DUF3715"/>
    <property type="match status" value="1"/>
</dbReference>
<dbReference type="Pfam" id="PF24630">
    <property type="entry name" value="PIN_TASOR"/>
    <property type="match status" value="1"/>
</dbReference>
<feature type="region of interest" description="Disordered" evidence="2">
    <location>
        <begin position="734"/>
        <end position="754"/>
    </location>
</feature>
<dbReference type="Bgee" id="ENSLACG00000005574">
    <property type="expression patterns" value="Expressed in post-anal tail muscle and 6 other cell types or tissues"/>
</dbReference>
<dbReference type="GO" id="GO:0003682">
    <property type="term" value="F:chromatin binding"/>
    <property type="evidence" value="ECO:0007669"/>
    <property type="project" value="TreeGrafter"/>
</dbReference>
<feature type="compositionally biased region" description="Basic and acidic residues" evidence="2">
    <location>
        <begin position="13"/>
        <end position="22"/>
    </location>
</feature>